<dbReference type="InterPro" id="IPR006698">
    <property type="entry name" value="UPF0229"/>
</dbReference>
<dbReference type="EMBL" id="AP021874">
    <property type="protein sequence ID" value="BBO70516.1"/>
    <property type="molecule type" value="Genomic_DNA"/>
</dbReference>
<protein>
    <recommendedName>
        <fullName evidence="4">DUF444 family protein</fullName>
    </recommendedName>
</protein>
<dbReference type="PANTHER" id="PTHR30510">
    <property type="entry name" value="UPF0229 PROTEIN YEAH"/>
    <property type="match status" value="1"/>
</dbReference>
<sequence length="464" mass="52112">MRQKLEKLYSELKKAGLTPEQEAKILLEVNDDRTHDLPVIGGNMAVVATGDGEIRLLNLYDYHDLMTLQAMSQPKGSYVSHIRSIDELLEKDRQREKDGFPRKIRVGKMIKPGKGGKGKVVVVPTTVEEKFIHDPNFAEQEESQGQGGSGDGEEGEVIGEQPVRDPDQAGAGGPGEGEGGQHEIESSAYDLGKILTEQFELPNLQDKGKKRSLTRYTYDMTDRNRGFGQVLDKKATLKEIVETNIHLGNLPDASEIDSTRFIISPKDRIYRILSKEKDFESQAVVFFLRDYSGSMAGKATDLVVTQHVLIYSWLLYQYANQVESRFILHDTEAKEVENFYTYYNSKVAGGTQVFSAYELVNRIVKEENLAADYNIYVFHGTDGDDWDTEGKKAIPALKEMLGYTSRVGVTIAEHAGSSQNHTEVERYLKKSGILEKNPKLIRLDIIDESTDEPRLIEGIKRLIS</sequence>
<dbReference type="AlphaFoldDB" id="A0A5K7YMT8"/>
<dbReference type="Pfam" id="PF04285">
    <property type="entry name" value="DUF444"/>
    <property type="match status" value="1"/>
</dbReference>
<keyword evidence="3" id="KW-1185">Reference proteome</keyword>
<gene>
    <name evidence="2" type="ORF">DSCA_44460</name>
</gene>
<evidence type="ECO:0008006" key="4">
    <source>
        <dbReference type="Google" id="ProtNLM"/>
    </source>
</evidence>
<dbReference type="SUPFAM" id="SSF53300">
    <property type="entry name" value="vWA-like"/>
    <property type="match status" value="1"/>
</dbReference>
<evidence type="ECO:0000313" key="3">
    <source>
        <dbReference type="Proteomes" id="UP000427906"/>
    </source>
</evidence>
<dbReference type="InterPro" id="IPR036465">
    <property type="entry name" value="vWFA_dom_sf"/>
</dbReference>
<dbReference type="KEGG" id="dalk:DSCA_44460"/>
<evidence type="ECO:0000313" key="2">
    <source>
        <dbReference type="EMBL" id="BBO70516.1"/>
    </source>
</evidence>
<accession>A0A5K7YMT8</accession>
<feature type="region of interest" description="Disordered" evidence="1">
    <location>
        <begin position="132"/>
        <end position="183"/>
    </location>
</feature>
<reference evidence="2 3" key="1">
    <citation type="submission" date="2019-11" db="EMBL/GenBank/DDBJ databases">
        <title>Comparative genomics of hydrocarbon-degrading Desulfosarcina strains.</title>
        <authorList>
            <person name="Watanabe M."/>
            <person name="Kojima H."/>
            <person name="Fukui M."/>
        </authorList>
    </citation>
    <scope>NUCLEOTIDE SEQUENCE [LARGE SCALE GENOMIC DNA]</scope>
    <source>
        <strain evidence="2 3">PL12</strain>
    </source>
</reference>
<organism evidence="2 3">
    <name type="scientific">Desulfosarcina alkanivorans</name>
    <dbReference type="NCBI Taxonomy" id="571177"/>
    <lineage>
        <taxon>Bacteria</taxon>
        <taxon>Pseudomonadati</taxon>
        <taxon>Thermodesulfobacteriota</taxon>
        <taxon>Desulfobacteria</taxon>
        <taxon>Desulfobacterales</taxon>
        <taxon>Desulfosarcinaceae</taxon>
        <taxon>Desulfosarcina</taxon>
    </lineage>
</organism>
<dbReference type="OrthoDB" id="9788289at2"/>
<dbReference type="NCBIfam" id="NF003712">
    <property type="entry name" value="PRK05325.2-4"/>
    <property type="match status" value="1"/>
</dbReference>
<dbReference type="RefSeq" id="WP_155318459.1">
    <property type="nucleotide sequence ID" value="NZ_AP021874.1"/>
</dbReference>
<dbReference type="Proteomes" id="UP000427906">
    <property type="component" value="Chromosome"/>
</dbReference>
<proteinExistence type="predicted"/>
<dbReference type="PANTHER" id="PTHR30510:SF2">
    <property type="entry name" value="UPF0229 PROTEIN YEAH"/>
    <property type="match status" value="1"/>
</dbReference>
<name>A0A5K7YMT8_9BACT</name>
<evidence type="ECO:0000256" key="1">
    <source>
        <dbReference type="SAM" id="MobiDB-lite"/>
    </source>
</evidence>